<proteinExistence type="predicted"/>
<accession>A0A8D8CL53</accession>
<dbReference type="EMBL" id="HBUE01122905">
    <property type="protein sequence ID" value="CAG6493158.1"/>
    <property type="molecule type" value="Transcribed_RNA"/>
</dbReference>
<evidence type="ECO:0000313" key="2">
    <source>
        <dbReference type="EMBL" id="CAG6493162.1"/>
    </source>
</evidence>
<name>A0A8D8CL53_CULPI</name>
<reference evidence="2" key="1">
    <citation type="submission" date="2021-05" db="EMBL/GenBank/DDBJ databases">
        <authorList>
            <person name="Alioto T."/>
            <person name="Alioto T."/>
            <person name="Gomez Garrido J."/>
        </authorList>
    </citation>
    <scope>NUCLEOTIDE SEQUENCE</scope>
</reference>
<feature type="compositionally biased region" description="Basic and acidic residues" evidence="1">
    <location>
        <begin position="1"/>
        <end position="11"/>
    </location>
</feature>
<sequence length="114" mass="13304">MTFRNADELSKRGRAQTTAGRTSCTRTKRLWWRSTEGAWTCGIYGRCGRRTVRLVERGISRTRILLLRRRWTAALATGWRITSRVGRIRTPISWPGVRHWRAAGGLRRILVIRR</sequence>
<dbReference type="AlphaFoldDB" id="A0A8D8CL53"/>
<evidence type="ECO:0000256" key="1">
    <source>
        <dbReference type="SAM" id="MobiDB-lite"/>
    </source>
</evidence>
<organism evidence="2">
    <name type="scientific">Culex pipiens</name>
    <name type="common">House mosquito</name>
    <dbReference type="NCBI Taxonomy" id="7175"/>
    <lineage>
        <taxon>Eukaryota</taxon>
        <taxon>Metazoa</taxon>
        <taxon>Ecdysozoa</taxon>
        <taxon>Arthropoda</taxon>
        <taxon>Hexapoda</taxon>
        <taxon>Insecta</taxon>
        <taxon>Pterygota</taxon>
        <taxon>Neoptera</taxon>
        <taxon>Endopterygota</taxon>
        <taxon>Diptera</taxon>
        <taxon>Nematocera</taxon>
        <taxon>Culicoidea</taxon>
        <taxon>Culicidae</taxon>
        <taxon>Culicinae</taxon>
        <taxon>Culicini</taxon>
        <taxon>Culex</taxon>
        <taxon>Culex</taxon>
    </lineage>
</organism>
<feature type="region of interest" description="Disordered" evidence="1">
    <location>
        <begin position="1"/>
        <end position="21"/>
    </location>
</feature>
<protein>
    <submittedName>
        <fullName evidence="2">(northern house mosquito) hypothetical protein</fullName>
    </submittedName>
</protein>
<dbReference type="EMBL" id="HBUE01122907">
    <property type="protein sequence ID" value="CAG6493160.1"/>
    <property type="molecule type" value="Transcribed_RNA"/>
</dbReference>
<dbReference type="EMBL" id="HBUE01122909">
    <property type="protein sequence ID" value="CAG6493162.1"/>
    <property type="molecule type" value="Transcribed_RNA"/>
</dbReference>